<accession>A0A2W1BUH9</accession>
<protein>
    <recommendedName>
        <fullName evidence="4">Kazal-like domain-containing protein</fullName>
    </recommendedName>
</protein>
<name>A0A2W1BUH9_HELAM</name>
<evidence type="ECO:0008006" key="4">
    <source>
        <dbReference type="Google" id="ProtNLM"/>
    </source>
</evidence>
<proteinExistence type="predicted"/>
<evidence type="ECO:0000313" key="3">
    <source>
        <dbReference type="Proteomes" id="UP000249218"/>
    </source>
</evidence>
<gene>
    <name evidence="2" type="primary">HaOG202683</name>
    <name evidence="2" type="ORF">B5X24_HaOG202683</name>
</gene>
<reference evidence="2 3" key="1">
    <citation type="journal article" date="2017" name="BMC Biol.">
        <title>Genomic innovations, transcriptional plasticity and gene loss underlying the evolution and divergence of two highly polyphagous and invasive Helicoverpa pest species.</title>
        <authorList>
            <person name="Pearce S.L."/>
            <person name="Clarke D.F."/>
            <person name="East P.D."/>
            <person name="Elfekih S."/>
            <person name="Gordon K.H."/>
            <person name="Jermiin L.S."/>
            <person name="McGaughran A."/>
            <person name="Oakeshott J.G."/>
            <person name="Papanikolaou A."/>
            <person name="Perera O.P."/>
            <person name="Rane R.V."/>
            <person name="Richards S."/>
            <person name="Tay W.T."/>
            <person name="Walsh T.K."/>
            <person name="Anderson A."/>
            <person name="Anderson C.J."/>
            <person name="Asgari S."/>
            <person name="Board P.G."/>
            <person name="Bretschneider A."/>
            <person name="Campbell P.M."/>
            <person name="Chertemps T."/>
            <person name="Christeller J.T."/>
            <person name="Coppin C.W."/>
            <person name="Downes S.J."/>
            <person name="Duan G."/>
            <person name="Farnsworth C.A."/>
            <person name="Good R.T."/>
            <person name="Han L.B."/>
            <person name="Han Y.C."/>
            <person name="Hatje K."/>
            <person name="Horne I."/>
            <person name="Huang Y.P."/>
            <person name="Hughes D.S."/>
            <person name="Jacquin-Joly E."/>
            <person name="James W."/>
            <person name="Jhangiani S."/>
            <person name="Kollmar M."/>
            <person name="Kuwar S.S."/>
            <person name="Li S."/>
            <person name="Liu N.Y."/>
            <person name="Maibeche M.T."/>
            <person name="Miller J.R."/>
            <person name="Montagne N."/>
            <person name="Perry T."/>
            <person name="Qu J."/>
            <person name="Song S.V."/>
            <person name="Sutton G.G."/>
            <person name="Vogel H."/>
            <person name="Walenz B.P."/>
            <person name="Xu W."/>
            <person name="Zhang H.J."/>
            <person name="Zou Z."/>
            <person name="Batterham P."/>
            <person name="Edwards O.R."/>
            <person name="Feyereisen R."/>
            <person name="Gibbs R.A."/>
            <person name="Heckel D.G."/>
            <person name="McGrath A."/>
            <person name="Robin C."/>
            <person name="Scherer S.E."/>
            <person name="Worley K.C."/>
            <person name="Wu Y.D."/>
        </authorList>
    </citation>
    <scope>NUCLEOTIDE SEQUENCE [LARGE SCALE GENOMIC DNA]</scope>
    <source>
        <strain evidence="2">Harm_GR_Male_#8</strain>
        <tissue evidence="2">Whole organism</tissue>
    </source>
</reference>
<dbReference type="EMBL" id="KZ149914">
    <property type="protein sequence ID" value="PZC78011.1"/>
    <property type="molecule type" value="Genomic_DNA"/>
</dbReference>
<evidence type="ECO:0000313" key="2">
    <source>
        <dbReference type="EMBL" id="PZC78011.1"/>
    </source>
</evidence>
<sequence>MILLRCSIVATIIFIPLTSIQHFLKLEPLSNCLLADICNHTWIPECGQDETTKHLRLFIDECDLSEYNCDYDMNYTVVNYSECFGPAAHTHTCPTVGKLFRKIKGYHIYQVNRRMMHMHMGSTPALVPITEITPRRTKMRTQPGKRRYTPEKTKRFKTTTTELPPCMRGLTGHTHVMPPPKPKRKEPRRFMPQITPQRITTKIIKALTTQVSRTSTVGTVELNRVTVWKNGRKMVKVVKGFQKPKTT</sequence>
<keyword evidence="3" id="KW-1185">Reference proteome</keyword>
<evidence type="ECO:0000256" key="1">
    <source>
        <dbReference type="SAM" id="MobiDB-lite"/>
    </source>
</evidence>
<feature type="region of interest" description="Disordered" evidence="1">
    <location>
        <begin position="169"/>
        <end position="188"/>
    </location>
</feature>
<dbReference type="AlphaFoldDB" id="A0A2W1BUH9"/>
<organism evidence="2 3">
    <name type="scientific">Helicoverpa armigera</name>
    <name type="common">Cotton bollworm</name>
    <name type="synonym">Heliothis armigera</name>
    <dbReference type="NCBI Taxonomy" id="29058"/>
    <lineage>
        <taxon>Eukaryota</taxon>
        <taxon>Metazoa</taxon>
        <taxon>Ecdysozoa</taxon>
        <taxon>Arthropoda</taxon>
        <taxon>Hexapoda</taxon>
        <taxon>Insecta</taxon>
        <taxon>Pterygota</taxon>
        <taxon>Neoptera</taxon>
        <taxon>Endopterygota</taxon>
        <taxon>Lepidoptera</taxon>
        <taxon>Glossata</taxon>
        <taxon>Ditrysia</taxon>
        <taxon>Noctuoidea</taxon>
        <taxon>Noctuidae</taxon>
        <taxon>Heliothinae</taxon>
        <taxon>Helicoverpa</taxon>
    </lineage>
</organism>
<dbReference type="Proteomes" id="UP000249218">
    <property type="component" value="Unassembled WGS sequence"/>
</dbReference>